<feature type="region of interest" description="Disordered" evidence="1">
    <location>
        <begin position="57"/>
        <end position="179"/>
    </location>
</feature>
<evidence type="ECO:0000313" key="3">
    <source>
        <dbReference type="Proteomes" id="UP001265746"/>
    </source>
</evidence>
<feature type="compositionally biased region" description="Low complexity" evidence="1">
    <location>
        <begin position="80"/>
        <end position="89"/>
    </location>
</feature>
<feature type="compositionally biased region" description="Polar residues" evidence="1">
    <location>
        <begin position="90"/>
        <end position="103"/>
    </location>
</feature>
<organism evidence="2 3">
    <name type="scientific">Phomopsis amygdali</name>
    <name type="common">Fusicoccum amygdali</name>
    <dbReference type="NCBI Taxonomy" id="1214568"/>
    <lineage>
        <taxon>Eukaryota</taxon>
        <taxon>Fungi</taxon>
        <taxon>Dikarya</taxon>
        <taxon>Ascomycota</taxon>
        <taxon>Pezizomycotina</taxon>
        <taxon>Sordariomycetes</taxon>
        <taxon>Sordariomycetidae</taxon>
        <taxon>Diaporthales</taxon>
        <taxon>Diaporthaceae</taxon>
        <taxon>Diaporthe</taxon>
    </lineage>
</organism>
<gene>
    <name evidence="2" type="ORF">N8I77_006456</name>
</gene>
<sequence length="179" mass="19339">MSTNKKWDDASQKDLIFAILMSTGDGSGNIKANWPEVERIMTSWGYGFTAGAMSQQWSKKIQKEFKARHPDTANGGGGSNSNSNPATPSKATGSSRPPKTPASTKGKIKGRKRLAADDDEDTSPEGGAFNPTPIAKEKTPRAGVKKMKYSEPEEGEDDEEEDVVVKGETKDDEDYSHAV</sequence>
<feature type="compositionally biased region" description="Acidic residues" evidence="1">
    <location>
        <begin position="170"/>
        <end position="179"/>
    </location>
</feature>
<evidence type="ECO:0000313" key="2">
    <source>
        <dbReference type="EMBL" id="KAK2607806.1"/>
    </source>
</evidence>
<feature type="compositionally biased region" description="Basic and acidic residues" evidence="1">
    <location>
        <begin position="61"/>
        <end position="71"/>
    </location>
</feature>
<evidence type="ECO:0000256" key="1">
    <source>
        <dbReference type="SAM" id="MobiDB-lite"/>
    </source>
</evidence>
<name>A0AAD9W409_PHOAM</name>
<feature type="compositionally biased region" description="Acidic residues" evidence="1">
    <location>
        <begin position="152"/>
        <end position="162"/>
    </location>
</feature>
<protein>
    <recommendedName>
        <fullName evidence="4">Myb-like domain-containing protein</fullName>
    </recommendedName>
</protein>
<proteinExistence type="predicted"/>
<comment type="caution">
    <text evidence="2">The sequence shown here is derived from an EMBL/GenBank/DDBJ whole genome shotgun (WGS) entry which is preliminary data.</text>
</comment>
<evidence type="ECO:0008006" key="4">
    <source>
        <dbReference type="Google" id="ProtNLM"/>
    </source>
</evidence>
<keyword evidence="3" id="KW-1185">Reference proteome</keyword>
<dbReference type="AlphaFoldDB" id="A0AAD9W409"/>
<accession>A0AAD9W409</accession>
<reference evidence="2" key="1">
    <citation type="submission" date="2023-06" db="EMBL/GenBank/DDBJ databases">
        <authorList>
            <person name="Noh H."/>
        </authorList>
    </citation>
    <scope>NUCLEOTIDE SEQUENCE</scope>
    <source>
        <strain evidence="2">DUCC20226</strain>
    </source>
</reference>
<dbReference type="EMBL" id="JAUJFL010000003">
    <property type="protein sequence ID" value="KAK2607806.1"/>
    <property type="molecule type" value="Genomic_DNA"/>
</dbReference>
<dbReference type="Proteomes" id="UP001265746">
    <property type="component" value="Unassembled WGS sequence"/>
</dbReference>